<reference evidence="2" key="1">
    <citation type="submission" date="2022-07" db="EMBL/GenBank/DDBJ databases">
        <title>Genome Sequence of Physisporinus lineatus.</title>
        <authorList>
            <person name="Buettner E."/>
        </authorList>
    </citation>
    <scope>NUCLEOTIDE SEQUENCE</scope>
    <source>
        <strain evidence="2">VT162</strain>
    </source>
</reference>
<comment type="caution">
    <text evidence="2">The sequence shown here is derived from an EMBL/GenBank/DDBJ whole genome shotgun (WGS) entry which is preliminary data.</text>
</comment>
<dbReference type="Proteomes" id="UP001212997">
    <property type="component" value="Unassembled WGS sequence"/>
</dbReference>
<evidence type="ECO:0000313" key="3">
    <source>
        <dbReference type="Proteomes" id="UP001212997"/>
    </source>
</evidence>
<evidence type="ECO:0000256" key="1">
    <source>
        <dbReference type="SAM" id="MobiDB-lite"/>
    </source>
</evidence>
<name>A0AAD5V254_9APHY</name>
<proteinExistence type="predicted"/>
<keyword evidence="3" id="KW-1185">Reference proteome</keyword>
<feature type="compositionally biased region" description="Basic and acidic residues" evidence="1">
    <location>
        <begin position="106"/>
        <end position="120"/>
    </location>
</feature>
<accession>A0AAD5V254</accession>
<dbReference type="EMBL" id="JANAWD010000258">
    <property type="protein sequence ID" value="KAJ3482760.1"/>
    <property type="molecule type" value="Genomic_DNA"/>
</dbReference>
<sequence>MLNDSRKRLIPVTNSVSIDFTALASLIDTISTILITRFILNLRSVDLPRSNVPGEYSETDDGHSVWSSCLRFADQIKSFNLVANMGAPLDYGEEAERENSGDIDVSELRVDKGDPIREDPVEVGTTQEA</sequence>
<protein>
    <submittedName>
        <fullName evidence="2">Uncharacterized protein</fullName>
    </submittedName>
</protein>
<organism evidence="2 3">
    <name type="scientific">Meripilus lineatus</name>
    <dbReference type="NCBI Taxonomy" id="2056292"/>
    <lineage>
        <taxon>Eukaryota</taxon>
        <taxon>Fungi</taxon>
        <taxon>Dikarya</taxon>
        <taxon>Basidiomycota</taxon>
        <taxon>Agaricomycotina</taxon>
        <taxon>Agaricomycetes</taxon>
        <taxon>Polyporales</taxon>
        <taxon>Meripilaceae</taxon>
        <taxon>Meripilus</taxon>
    </lineage>
</organism>
<evidence type="ECO:0000313" key="2">
    <source>
        <dbReference type="EMBL" id="KAJ3482760.1"/>
    </source>
</evidence>
<feature type="region of interest" description="Disordered" evidence="1">
    <location>
        <begin position="92"/>
        <end position="129"/>
    </location>
</feature>
<gene>
    <name evidence="2" type="ORF">NLI96_g6762</name>
</gene>
<dbReference type="AlphaFoldDB" id="A0AAD5V254"/>